<evidence type="ECO:0000313" key="4">
    <source>
        <dbReference type="Proteomes" id="UP000321891"/>
    </source>
</evidence>
<proteinExistence type="predicted"/>
<dbReference type="Proteomes" id="UP000321891">
    <property type="component" value="Unassembled WGS sequence"/>
</dbReference>
<evidence type="ECO:0000313" key="3">
    <source>
        <dbReference type="Proteomes" id="UP000032671"/>
    </source>
</evidence>
<evidence type="ECO:0000313" key="2">
    <source>
        <dbReference type="EMBL" id="GEL59873.1"/>
    </source>
</evidence>
<dbReference type="Proteomes" id="UP000032671">
    <property type="component" value="Unassembled WGS sequence"/>
</dbReference>
<evidence type="ECO:0000313" key="1">
    <source>
        <dbReference type="EMBL" id="GAN61655.1"/>
    </source>
</evidence>
<sequence length="326" mass="37236">MTMTETSHWHLTHSQPTLFLDYFNPTNGFITQINILLSRFRAVQTLCSEGETDEIFTQLRNELAFHLVKMSRWWGFDFCPQGLTGVRNPLFLTYVKAHTARNYIDDCFFDLFTMQRHMHGGDAGHIMVLGSDPFSTADHGLFYGVDGKKSFRFATRTKGQSALEWHRYSYPDFASAWLAAWSTQTAGGDVRKNLSDYMAAEREHACARTWHQRYFHRHDQQMTTRLYVDATQQLAICKSPFGKAEFESIVNSLAFNIVHIAHDRSMTISDLITENQILDGSLRTANTLKHRARAHVAVTVDPCLKPKLNALLDSTLSYVPRRCSGA</sequence>
<gene>
    <name evidence="1" type="ORF">Abci_053_009</name>
    <name evidence="2" type="ORF">ACI01nite_24750</name>
</gene>
<name>A0A0D6N7I4_9PROT</name>
<reference evidence="1 3" key="1">
    <citation type="submission" date="2012-11" db="EMBL/GenBank/DDBJ databases">
        <title>Whole genome sequence of Acetobacter cibinongensis 4H-1.</title>
        <authorList>
            <person name="Azuma Y."/>
            <person name="Higashiura N."/>
            <person name="Hirakawa H."/>
            <person name="Matsushita K."/>
        </authorList>
    </citation>
    <scope>NUCLEOTIDE SEQUENCE [LARGE SCALE GENOMIC DNA]</scope>
    <source>
        <strain evidence="1 3">4H-1</strain>
    </source>
</reference>
<keyword evidence="4" id="KW-1185">Reference proteome</keyword>
<dbReference type="RefSeq" id="WP_306302107.1">
    <property type="nucleotide sequence ID" value="NZ_BAMV01000051.1"/>
</dbReference>
<comment type="caution">
    <text evidence="1">The sequence shown here is derived from an EMBL/GenBank/DDBJ whole genome shotgun (WGS) entry which is preliminary data.</text>
</comment>
<dbReference type="EMBL" id="BJVU01000015">
    <property type="protein sequence ID" value="GEL59873.1"/>
    <property type="molecule type" value="Genomic_DNA"/>
</dbReference>
<protein>
    <submittedName>
        <fullName evidence="1">Uncharacterized protein</fullName>
    </submittedName>
</protein>
<dbReference type="EMBL" id="BAMV01000051">
    <property type="protein sequence ID" value="GAN61655.1"/>
    <property type="molecule type" value="Genomic_DNA"/>
</dbReference>
<reference evidence="2 4" key="2">
    <citation type="submission" date="2019-07" db="EMBL/GenBank/DDBJ databases">
        <title>Whole genome shotgun sequence of Acetobacter cibinongensis NBRC 16605.</title>
        <authorList>
            <person name="Hosoyama A."/>
            <person name="Uohara A."/>
            <person name="Ohji S."/>
            <person name="Ichikawa N."/>
        </authorList>
    </citation>
    <scope>NUCLEOTIDE SEQUENCE [LARGE SCALE GENOMIC DNA]</scope>
    <source>
        <strain evidence="2 4">NBRC 16605</strain>
    </source>
</reference>
<dbReference type="AlphaFoldDB" id="A0A0D6N7I4"/>
<organism evidence="1 3">
    <name type="scientific">Acetobacter cibinongensis</name>
    <dbReference type="NCBI Taxonomy" id="146475"/>
    <lineage>
        <taxon>Bacteria</taxon>
        <taxon>Pseudomonadati</taxon>
        <taxon>Pseudomonadota</taxon>
        <taxon>Alphaproteobacteria</taxon>
        <taxon>Acetobacterales</taxon>
        <taxon>Acetobacteraceae</taxon>
        <taxon>Acetobacter</taxon>
    </lineage>
</organism>
<accession>A0A0D6N7I4</accession>
<accession>A0A6N3STU8</accession>